<dbReference type="InterPro" id="IPR003595">
    <property type="entry name" value="Tyr_Pase_cat"/>
</dbReference>
<sequence length="962" mass="110724">MTTNNPLIPNEHPEISNIINNLQNKKILDLKVFLENTKQFSDFRKHLIEKNKYSLASMLQCYESIQSFKQSFLVDNPPFNLKLANDIISTFLVKPGSISPNSSSILTNPPATNNSNPLSNSSSSISPPPSTSFYIGFIDASVYNSLKILLDPLWQKPSNSTPTTPLSVSTNATSTTSGLNTSGSLFDSSPLGGGLFQDDDSGLFGESDSNSNNNSNSNDNNTTTNTSIEDPEEPTKEQKKKQKEIKDDLSSHVTHNLFDVLQEFLLFKLENEYKKYINSIVSNLEPLVFFTNNQMTEVLDSPLTPQKNDKEDSMKYYINNHQHQPTNVANFNKLEGEKNIVWFNDQECMPVYYMDYITGETIPSLLYITIFRFVFVNKLTYNELSSIPLATVYRVDKVNNFKVDSTICIWGKNFRRIEFFVSQKDFSIQQQQQLIYGTNHHYHHSSSDNMDIIMPIITRMRQFAFQDVPNLFAFKYSPNKQKMPDGWRVHSDFKDFMRQGILSEAPGSNNKWRYSDVNIEHVNPTYPTLLVVPHNINDDEVRTCMNFRSKGRIPALSWISRDGVPLARSSQPMVGITRQKCSVDEKLVDAIRLACPTKKSLYLLDARPKANAIANVAKGMGYELNYNCDIEFLGIANIHSMRDSINKLESFVQSNNDENWLSGLNETKWLDHVRTVLLGVSRACLLINYGHPVLLHCSDGWDRTAQLTSLTMMIQDPYYRTIEGLQVLIEKEWLSFGHCFMNRVRHGDRNCYSDSQRSPIFLQFIDCVFQLMNQYYDYFEFNENYLITILDALYSCQFGTFLCNNDKERSAIKKDTVSLWSVINSNPLDPFKNPFYNNKSLKPYHLPEWRSEHIVLWKNYYLRYWRNPIKEPMNYQNIAISLKLKNDDLLKQIQSLLNQNFELSKKLEDNNQTNSNNENNNGNIDNENNNNDSNNNDENSNENNNNVIENNLNNLNLDNSQE</sequence>
<feature type="compositionally biased region" description="Low complexity" evidence="4">
    <location>
        <begin position="910"/>
        <end position="962"/>
    </location>
</feature>
<organism evidence="6 7">
    <name type="scientific">Dictyostelium purpureum</name>
    <name type="common">Slime mold</name>
    <dbReference type="NCBI Taxonomy" id="5786"/>
    <lineage>
        <taxon>Eukaryota</taxon>
        <taxon>Amoebozoa</taxon>
        <taxon>Evosea</taxon>
        <taxon>Eumycetozoa</taxon>
        <taxon>Dictyostelia</taxon>
        <taxon>Dictyosteliales</taxon>
        <taxon>Dictyosteliaceae</taxon>
        <taxon>Dictyostelium</taxon>
    </lineage>
</organism>
<accession>F0ZJQ0</accession>
<evidence type="ECO:0000256" key="3">
    <source>
        <dbReference type="SAM" id="Coils"/>
    </source>
</evidence>
<evidence type="ECO:0000313" key="7">
    <source>
        <dbReference type="Proteomes" id="UP000001064"/>
    </source>
</evidence>
<dbReference type="InParanoid" id="F0ZJQ0"/>
<feature type="region of interest" description="Disordered" evidence="4">
    <location>
        <begin position="909"/>
        <end position="962"/>
    </location>
</feature>
<dbReference type="eggNOG" id="KOG4471">
    <property type="taxonomic scope" value="Eukaryota"/>
</dbReference>
<dbReference type="PANTHER" id="PTHR10807">
    <property type="entry name" value="MYOTUBULARIN-RELATED"/>
    <property type="match status" value="1"/>
</dbReference>
<name>F0ZJQ0_DICPU</name>
<evidence type="ECO:0000256" key="2">
    <source>
        <dbReference type="PIRSR" id="PIRSR630564-2"/>
    </source>
</evidence>
<feature type="active site" description="Phosphocysteine intermediate" evidence="1">
    <location>
        <position position="697"/>
    </location>
</feature>
<feature type="domain" description="Myotubularin phosphatase" evidence="5">
    <location>
        <begin position="486"/>
        <end position="861"/>
    </location>
</feature>
<dbReference type="PANTHER" id="PTHR10807:SF57">
    <property type="entry name" value="PHOSPHATIDYLINOSITOL-3-PHOSPHATASE"/>
    <property type="match status" value="1"/>
</dbReference>
<proteinExistence type="predicted"/>
<dbReference type="Pfam" id="PF06602">
    <property type="entry name" value="Myotub-related"/>
    <property type="match status" value="1"/>
</dbReference>
<dbReference type="OrthoDB" id="271628at2759"/>
<feature type="region of interest" description="Disordered" evidence="4">
    <location>
        <begin position="102"/>
        <end position="127"/>
    </location>
</feature>
<dbReference type="EMBL" id="GL871046">
    <property type="protein sequence ID" value="EGC35806.1"/>
    <property type="molecule type" value="Genomic_DNA"/>
</dbReference>
<feature type="coiled-coil region" evidence="3">
    <location>
        <begin position="879"/>
        <end position="906"/>
    </location>
</feature>
<dbReference type="GO" id="GO:0016020">
    <property type="term" value="C:membrane"/>
    <property type="evidence" value="ECO:0000318"/>
    <property type="project" value="GO_Central"/>
</dbReference>
<dbReference type="PROSITE" id="PS00383">
    <property type="entry name" value="TYR_PHOSPHATASE_1"/>
    <property type="match status" value="1"/>
</dbReference>
<feature type="binding site" evidence="2">
    <location>
        <begin position="637"/>
        <end position="638"/>
    </location>
    <ligand>
        <name>substrate</name>
    </ligand>
</feature>
<evidence type="ECO:0000313" key="6">
    <source>
        <dbReference type="EMBL" id="EGC35806.1"/>
    </source>
</evidence>
<feature type="compositionally biased region" description="Low complexity" evidence="4">
    <location>
        <begin position="207"/>
        <end position="227"/>
    </location>
</feature>
<dbReference type="SUPFAM" id="SSF52799">
    <property type="entry name" value="(Phosphotyrosine protein) phosphatases II"/>
    <property type="match status" value="1"/>
</dbReference>
<dbReference type="RefSeq" id="XP_003287643.1">
    <property type="nucleotide sequence ID" value="XM_003287595.1"/>
</dbReference>
<dbReference type="GO" id="GO:0004438">
    <property type="term" value="F:phosphatidylinositol-3-phosphate phosphatase activity"/>
    <property type="evidence" value="ECO:0000318"/>
    <property type="project" value="GO_Central"/>
</dbReference>
<dbReference type="Proteomes" id="UP000001064">
    <property type="component" value="Unassembled WGS sequence"/>
</dbReference>
<feature type="compositionally biased region" description="Polar residues" evidence="4">
    <location>
        <begin position="157"/>
        <end position="168"/>
    </location>
</feature>
<dbReference type="VEuPathDB" id="AmoebaDB:DICPUDRAFT_32762"/>
<feature type="region of interest" description="Disordered" evidence="4">
    <location>
        <begin position="197"/>
        <end position="248"/>
    </location>
</feature>
<dbReference type="GO" id="GO:0046856">
    <property type="term" value="P:phosphatidylinositol dephosphorylation"/>
    <property type="evidence" value="ECO:0000318"/>
    <property type="project" value="GO_Central"/>
</dbReference>
<dbReference type="InterPro" id="IPR029021">
    <property type="entry name" value="Prot-tyrosine_phosphatase-like"/>
</dbReference>
<dbReference type="InterPro" id="IPR016130">
    <property type="entry name" value="Tyr_Pase_AS"/>
</dbReference>
<evidence type="ECO:0000256" key="4">
    <source>
        <dbReference type="SAM" id="MobiDB-lite"/>
    </source>
</evidence>
<feature type="region of interest" description="Disordered" evidence="4">
    <location>
        <begin position="157"/>
        <end position="184"/>
    </location>
</feature>
<dbReference type="GO" id="GO:0005737">
    <property type="term" value="C:cytoplasm"/>
    <property type="evidence" value="ECO:0000318"/>
    <property type="project" value="GO_Central"/>
</dbReference>
<dbReference type="InterPro" id="IPR030564">
    <property type="entry name" value="Myotubularin"/>
</dbReference>
<feature type="compositionally biased region" description="Low complexity" evidence="4">
    <location>
        <begin position="169"/>
        <end position="184"/>
    </location>
</feature>
<keyword evidence="7" id="KW-1185">Reference proteome</keyword>
<dbReference type="SMART" id="SM00404">
    <property type="entry name" value="PTPc_motif"/>
    <property type="match status" value="1"/>
</dbReference>
<dbReference type="KEGG" id="dpp:DICPUDRAFT_32762"/>
<feature type="compositionally biased region" description="Low complexity" evidence="4">
    <location>
        <begin position="107"/>
        <end position="125"/>
    </location>
</feature>
<keyword evidence="3" id="KW-0175">Coiled coil</keyword>
<dbReference type="OMA" id="MGYELNY"/>
<evidence type="ECO:0000259" key="5">
    <source>
        <dbReference type="PROSITE" id="PS51339"/>
    </source>
</evidence>
<reference evidence="7" key="1">
    <citation type="journal article" date="2011" name="Genome Biol.">
        <title>Comparative genomics of the social amoebae Dictyostelium discoideum and Dictyostelium purpureum.</title>
        <authorList>
            <consortium name="US DOE Joint Genome Institute (JGI-PGF)"/>
            <person name="Sucgang R."/>
            <person name="Kuo A."/>
            <person name="Tian X."/>
            <person name="Salerno W."/>
            <person name="Parikh A."/>
            <person name="Feasley C.L."/>
            <person name="Dalin E."/>
            <person name="Tu H."/>
            <person name="Huang E."/>
            <person name="Barry K."/>
            <person name="Lindquist E."/>
            <person name="Shapiro H."/>
            <person name="Bruce D."/>
            <person name="Schmutz J."/>
            <person name="Salamov A."/>
            <person name="Fey P."/>
            <person name="Gaudet P."/>
            <person name="Anjard C."/>
            <person name="Babu M.M."/>
            <person name="Basu S."/>
            <person name="Bushmanova Y."/>
            <person name="van der Wel H."/>
            <person name="Katoh-Kurasawa M."/>
            <person name="Dinh C."/>
            <person name="Coutinho P.M."/>
            <person name="Saito T."/>
            <person name="Elias M."/>
            <person name="Schaap P."/>
            <person name="Kay R.R."/>
            <person name="Henrissat B."/>
            <person name="Eichinger L."/>
            <person name="Rivero F."/>
            <person name="Putnam N.H."/>
            <person name="West C.M."/>
            <person name="Loomis W.F."/>
            <person name="Chisholm R.L."/>
            <person name="Shaulsky G."/>
            <person name="Strassmann J.E."/>
            <person name="Queller D.C."/>
            <person name="Kuspa A."/>
            <person name="Grigoriev I.V."/>
        </authorList>
    </citation>
    <scope>NUCLEOTIDE SEQUENCE [LARGE SCALE GENOMIC DNA]</scope>
    <source>
        <strain evidence="7">QSDP1</strain>
    </source>
</reference>
<feature type="binding site" evidence="2">
    <location>
        <begin position="697"/>
        <end position="703"/>
    </location>
    <ligand>
        <name>substrate</name>
    </ligand>
</feature>
<dbReference type="InterPro" id="IPR010569">
    <property type="entry name" value="Myotubularin-like_Pase_dom"/>
</dbReference>
<gene>
    <name evidence="6" type="ORF">DICPUDRAFT_32762</name>
</gene>
<dbReference type="PROSITE" id="PS51339">
    <property type="entry name" value="PPASE_MYOTUBULARIN"/>
    <property type="match status" value="1"/>
</dbReference>
<dbReference type="AlphaFoldDB" id="F0ZJQ0"/>
<feature type="binding site" evidence="2">
    <location>
        <begin position="615"/>
        <end position="618"/>
    </location>
    <ligand>
        <name>substrate</name>
    </ligand>
</feature>
<dbReference type="GeneID" id="10500695"/>
<dbReference type="CDD" id="cd14507">
    <property type="entry name" value="PTP-MTM-like"/>
    <property type="match status" value="1"/>
</dbReference>
<protein>
    <recommendedName>
        <fullName evidence="5">Myotubularin phosphatase domain-containing protein</fullName>
    </recommendedName>
</protein>
<evidence type="ECO:0000256" key="1">
    <source>
        <dbReference type="PIRSR" id="PIRSR630564-1"/>
    </source>
</evidence>